<dbReference type="GO" id="GO:0048472">
    <property type="term" value="F:threonine-phosphate decarboxylase activity"/>
    <property type="evidence" value="ECO:0007669"/>
    <property type="project" value="UniProtKB-EC"/>
</dbReference>
<sequence length="343" mass="36995">MTEPARPFHGGRLNEAARTWGIPRDQWLDLSTGINPESWPVPTLPLSVWQRLPEDDDGLDTELRRWTGAPALAECVPVPGSQCAIQTLPRLRRPGRVGVAMPGYREHGHGWRSAGHEVVGVTSAMVEGGDDWLDELDVLVWIQPNNPTGQSVPVERLLAWHQRLAADGGWLVVDEAFAEGVPGISVAAYTDRAGLVVLKSLGKFYGLAGLRAGVVLAERSVAEPLAAAVGPWAVSGPARYVMARAVSDESWRTAMAERLASQSGRLHTLLSDAGLTPTGGTLLFRYVVTEQAADLAEQLARQGILVREFEHPPALRIGLPGSEAEWQRLAQALADCSLGGKDR</sequence>
<evidence type="ECO:0000313" key="12">
    <source>
        <dbReference type="Proteomes" id="UP000198519"/>
    </source>
</evidence>
<evidence type="ECO:0000256" key="1">
    <source>
        <dbReference type="ARBA" id="ARBA00001933"/>
    </source>
</evidence>
<dbReference type="SUPFAM" id="SSF53383">
    <property type="entry name" value="PLP-dependent transferases"/>
    <property type="match status" value="1"/>
</dbReference>
<name>A0A1I4M641_9GAMM</name>
<keyword evidence="6" id="KW-0663">Pyridoxal phosphate</keyword>
<dbReference type="InterPro" id="IPR005860">
    <property type="entry name" value="CobD"/>
</dbReference>
<dbReference type="InterPro" id="IPR004838">
    <property type="entry name" value="NHTrfase_class1_PyrdxlP-BS"/>
</dbReference>
<dbReference type="NCBIfam" id="TIGR01140">
    <property type="entry name" value="L_thr_O3P_dcar"/>
    <property type="match status" value="1"/>
</dbReference>
<dbReference type="PANTHER" id="PTHR42885:SF1">
    <property type="entry name" value="THREONINE-PHOSPHATE DECARBOXYLASE"/>
    <property type="match status" value="1"/>
</dbReference>
<keyword evidence="7" id="KW-0456">Lyase</keyword>
<proteinExistence type="predicted"/>
<dbReference type="Proteomes" id="UP000198519">
    <property type="component" value="Unassembled WGS sequence"/>
</dbReference>
<accession>A0A1I4M641</accession>
<keyword evidence="12" id="KW-1185">Reference proteome</keyword>
<dbReference type="GO" id="GO:0009236">
    <property type="term" value="P:cobalamin biosynthetic process"/>
    <property type="evidence" value="ECO:0007669"/>
    <property type="project" value="UniProtKB-UniPathway"/>
</dbReference>
<feature type="domain" description="Aminotransferase class I/classII large" evidence="10">
    <location>
        <begin position="75"/>
        <end position="333"/>
    </location>
</feature>
<comment type="pathway">
    <text evidence="3">Cofactor biosynthesis; adenosylcobalamin biosynthesis.</text>
</comment>
<keyword evidence="5" id="KW-0169">Cobalamin biosynthesis</keyword>
<dbReference type="EC" id="4.1.1.81" evidence="4"/>
<dbReference type="PANTHER" id="PTHR42885">
    <property type="entry name" value="HISTIDINOL-PHOSPHATE AMINOTRANSFERASE-RELATED"/>
    <property type="match status" value="1"/>
</dbReference>
<comment type="function">
    <text evidence="2">Decarboxylates L-threonine-O-3-phosphate to yield (R)-1-amino-2-propanol O-2-phosphate, the precursor for the linkage between the nucleotide loop and the corrin ring in cobalamin.</text>
</comment>
<dbReference type="RefSeq" id="WP_245749865.1">
    <property type="nucleotide sequence ID" value="NZ_FOUE01000001.1"/>
</dbReference>
<comment type="catalytic activity">
    <reaction evidence="9">
        <text>O-phospho-L-threonine + H(+) = (R)-1-aminopropan-2-yl phosphate + CO2</text>
        <dbReference type="Rhea" id="RHEA:11492"/>
        <dbReference type="ChEBI" id="CHEBI:15378"/>
        <dbReference type="ChEBI" id="CHEBI:16526"/>
        <dbReference type="ChEBI" id="CHEBI:58563"/>
        <dbReference type="ChEBI" id="CHEBI:58675"/>
        <dbReference type="EC" id="4.1.1.81"/>
    </reaction>
</comment>
<dbReference type="STRING" id="488535.SAMN04487963_0875"/>
<evidence type="ECO:0000256" key="4">
    <source>
        <dbReference type="ARBA" id="ARBA00012285"/>
    </source>
</evidence>
<evidence type="ECO:0000256" key="6">
    <source>
        <dbReference type="ARBA" id="ARBA00022898"/>
    </source>
</evidence>
<dbReference type="InterPro" id="IPR015421">
    <property type="entry name" value="PyrdxlP-dep_Trfase_major"/>
</dbReference>
<dbReference type="GO" id="GO:0030170">
    <property type="term" value="F:pyridoxal phosphate binding"/>
    <property type="evidence" value="ECO:0007669"/>
    <property type="project" value="InterPro"/>
</dbReference>
<gene>
    <name evidence="11" type="ORF">SAMN04487963_0875</name>
</gene>
<organism evidence="11 12">
    <name type="scientific">Marinobacter zhejiangensis</name>
    <dbReference type="NCBI Taxonomy" id="488535"/>
    <lineage>
        <taxon>Bacteria</taxon>
        <taxon>Pseudomonadati</taxon>
        <taxon>Pseudomonadota</taxon>
        <taxon>Gammaproteobacteria</taxon>
        <taxon>Pseudomonadales</taxon>
        <taxon>Marinobacteraceae</taxon>
        <taxon>Marinobacter</taxon>
    </lineage>
</organism>
<dbReference type="Gene3D" id="3.90.1150.10">
    <property type="entry name" value="Aspartate Aminotransferase, domain 1"/>
    <property type="match status" value="1"/>
</dbReference>
<evidence type="ECO:0000256" key="3">
    <source>
        <dbReference type="ARBA" id="ARBA00004953"/>
    </source>
</evidence>
<dbReference type="EMBL" id="FOUE01000001">
    <property type="protein sequence ID" value="SFL98732.1"/>
    <property type="molecule type" value="Genomic_DNA"/>
</dbReference>
<evidence type="ECO:0000256" key="2">
    <source>
        <dbReference type="ARBA" id="ARBA00003444"/>
    </source>
</evidence>
<dbReference type="Pfam" id="PF00155">
    <property type="entry name" value="Aminotran_1_2"/>
    <property type="match status" value="1"/>
</dbReference>
<evidence type="ECO:0000259" key="10">
    <source>
        <dbReference type="Pfam" id="PF00155"/>
    </source>
</evidence>
<dbReference type="CDD" id="cd00609">
    <property type="entry name" value="AAT_like"/>
    <property type="match status" value="1"/>
</dbReference>
<evidence type="ECO:0000256" key="9">
    <source>
        <dbReference type="ARBA" id="ARBA00048531"/>
    </source>
</evidence>
<dbReference type="InterPro" id="IPR015424">
    <property type="entry name" value="PyrdxlP-dep_Trfase"/>
</dbReference>
<evidence type="ECO:0000256" key="5">
    <source>
        <dbReference type="ARBA" id="ARBA00022573"/>
    </source>
</evidence>
<dbReference type="PROSITE" id="PS00105">
    <property type="entry name" value="AA_TRANSFER_CLASS_1"/>
    <property type="match status" value="1"/>
</dbReference>
<dbReference type="AlphaFoldDB" id="A0A1I4M641"/>
<evidence type="ECO:0000313" key="11">
    <source>
        <dbReference type="EMBL" id="SFL98732.1"/>
    </source>
</evidence>
<reference evidence="12" key="1">
    <citation type="submission" date="2016-10" db="EMBL/GenBank/DDBJ databases">
        <authorList>
            <person name="Varghese N."/>
            <person name="Submissions S."/>
        </authorList>
    </citation>
    <scope>NUCLEOTIDE SEQUENCE [LARGE SCALE GENOMIC DNA]</scope>
    <source>
        <strain evidence="12">CGMCC 1.7061</strain>
    </source>
</reference>
<comment type="cofactor">
    <cofactor evidence="1">
        <name>pyridoxal 5'-phosphate</name>
        <dbReference type="ChEBI" id="CHEBI:597326"/>
    </cofactor>
</comment>
<dbReference type="InterPro" id="IPR004839">
    <property type="entry name" value="Aminotransferase_I/II_large"/>
</dbReference>
<dbReference type="Gene3D" id="3.40.640.10">
    <property type="entry name" value="Type I PLP-dependent aspartate aminotransferase-like (Major domain)"/>
    <property type="match status" value="1"/>
</dbReference>
<evidence type="ECO:0000256" key="7">
    <source>
        <dbReference type="ARBA" id="ARBA00023239"/>
    </source>
</evidence>
<dbReference type="InterPro" id="IPR015422">
    <property type="entry name" value="PyrdxlP-dep_Trfase_small"/>
</dbReference>
<evidence type="ECO:0000256" key="8">
    <source>
        <dbReference type="ARBA" id="ARBA00029996"/>
    </source>
</evidence>
<dbReference type="UniPathway" id="UPA00148"/>
<protein>
    <recommendedName>
        <fullName evidence="4">threonine-phosphate decarboxylase</fullName>
        <ecNumber evidence="4">4.1.1.81</ecNumber>
    </recommendedName>
    <alternativeName>
        <fullName evidence="8">L-threonine-O-3-phosphate decarboxylase</fullName>
    </alternativeName>
</protein>